<keyword evidence="6" id="KW-1185">Reference proteome</keyword>
<dbReference type="InterPro" id="IPR036390">
    <property type="entry name" value="WH_DNA-bd_sf"/>
</dbReference>
<comment type="similarity">
    <text evidence="1">Belongs to the BlaI transcriptional regulatory family.</text>
</comment>
<evidence type="ECO:0000256" key="3">
    <source>
        <dbReference type="ARBA" id="ARBA00023125"/>
    </source>
</evidence>
<dbReference type="SUPFAM" id="SSF46785">
    <property type="entry name" value="Winged helix' DNA-binding domain"/>
    <property type="match status" value="1"/>
</dbReference>
<organism evidence="5 6">
    <name type="scientific">Paenibacillus antri</name>
    <dbReference type="NCBI Taxonomy" id="2582848"/>
    <lineage>
        <taxon>Bacteria</taxon>
        <taxon>Bacillati</taxon>
        <taxon>Bacillota</taxon>
        <taxon>Bacilli</taxon>
        <taxon>Bacillales</taxon>
        <taxon>Paenibacillaceae</taxon>
        <taxon>Paenibacillus</taxon>
    </lineage>
</organism>
<dbReference type="RefSeq" id="WP_138196504.1">
    <property type="nucleotide sequence ID" value="NZ_VCIW01000017.1"/>
</dbReference>
<dbReference type="InterPro" id="IPR036388">
    <property type="entry name" value="WH-like_DNA-bd_sf"/>
</dbReference>
<keyword evidence="2" id="KW-0805">Transcription regulation</keyword>
<sequence>MNIKKVNIREEGLNVFFGPLEAKIMELLWKKGEYSAKEMQFVLSEENPISFNAVMTVMNRLVEKGYLKKEKKGTGRDRVSVFSPVQEKEQFISDQTKTITHGLVSEFGEYVVTHMLDALEQADPELIAKLEEKLADFKRRPST</sequence>
<keyword evidence="4" id="KW-0804">Transcription</keyword>
<proteinExistence type="inferred from homology"/>
<reference evidence="5 6" key="1">
    <citation type="submission" date="2019-05" db="EMBL/GenBank/DDBJ databases">
        <authorList>
            <person name="Narsing Rao M.P."/>
            <person name="Li W.J."/>
        </authorList>
    </citation>
    <scope>NUCLEOTIDE SEQUENCE [LARGE SCALE GENOMIC DNA]</scope>
    <source>
        <strain evidence="5 6">SYSU_K30003</strain>
    </source>
</reference>
<dbReference type="GO" id="GO:0003677">
    <property type="term" value="F:DNA binding"/>
    <property type="evidence" value="ECO:0007669"/>
    <property type="project" value="UniProtKB-KW"/>
</dbReference>
<dbReference type="InterPro" id="IPR005650">
    <property type="entry name" value="BlaI_family"/>
</dbReference>
<evidence type="ECO:0000313" key="5">
    <source>
        <dbReference type="EMBL" id="TLS50020.1"/>
    </source>
</evidence>
<evidence type="ECO:0000256" key="2">
    <source>
        <dbReference type="ARBA" id="ARBA00023015"/>
    </source>
</evidence>
<dbReference type="AlphaFoldDB" id="A0A5R9G7F5"/>
<protein>
    <submittedName>
        <fullName evidence="5">BlaI/MecI/CopY family transcriptional regulator</fullName>
    </submittedName>
</protein>
<dbReference type="Gene3D" id="1.10.10.10">
    <property type="entry name" value="Winged helix-like DNA-binding domain superfamily/Winged helix DNA-binding domain"/>
    <property type="match status" value="1"/>
</dbReference>
<accession>A0A5R9G7F5</accession>
<dbReference type="Proteomes" id="UP000309676">
    <property type="component" value="Unassembled WGS sequence"/>
</dbReference>
<dbReference type="GO" id="GO:0045892">
    <property type="term" value="P:negative regulation of DNA-templated transcription"/>
    <property type="evidence" value="ECO:0007669"/>
    <property type="project" value="InterPro"/>
</dbReference>
<dbReference type="EMBL" id="VCIW01000017">
    <property type="protein sequence ID" value="TLS50020.1"/>
    <property type="molecule type" value="Genomic_DNA"/>
</dbReference>
<name>A0A5R9G7F5_9BACL</name>
<comment type="caution">
    <text evidence="5">The sequence shown here is derived from an EMBL/GenBank/DDBJ whole genome shotgun (WGS) entry which is preliminary data.</text>
</comment>
<evidence type="ECO:0000256" key="4">
    <source>
        <dbReference type="ARBA" id="ARBA00023163"/>
    </source>
</evidence>
<evidence type="ECO:0000313" key="6">
    <source>
        <dbReference type="Proteomes" id="UP000309676"/>
    </source>
</evidence>
<dbReference type="Pfam" id="PF03965">
    <property type="entry name" value="Penicillinase_R"/>
    <property type="match status" value="1"/>
</dbReference>
<evidence type="ECO:0000256" key="1">
    <source>
        <dbReference type="ARBA" id="ARBA00011046"/>
    </source>
</evidence>
<dbReference type="OrthoDB" id="122824at2"/>
<keyword evidence="3" id="KW-0238">DNA-binding</keyword>
<gene>
    <name evidence="5" type="ORF">FE782_22030</name>
</gene>